<dbReference type="AlphaFoldDB" id="A0AAV7NB15"/>
<reference evidence="1" key="1">
    <citation type="journal article" date="2022" name="bioRxiv">
        <title>Sequencing and chromosome-scale assembly of the giantPleurodeles waltlgenome.</title>
        <authorList>
            <person name="Brown T."/>
            <person name="Elewa A."/>
            <person name="Iarovenko S."/>
            <person name="Subramanian E."/>
            <person name="Araus A.J."/>
            <person name="Petzold A."/>
            <person name="Susuki M."/>
            <person name="Suzuki K.-i.T."/>
            <person name="Hayashi T."/>
            <person name="Toyoda A."/>
            <person name="Oliveira C."/>
            <person name="Osipova E."/>
            <person name="Leigh N.D."/>
            <person name="Simon A."/>
            <person name="Yun M.H."/>
        </authorList>
    </citation>
    <scope>NUCLEOTIDE SEQUENCE</scope>
    <source>
        <strain evidence="1">20211129_DDA</strain>
        <tissue evidence="1">Liver</tissue>
    </source>
</reference>
<comment type="caution">
    <text evidence="1">The sequence shown here is derived from an EMBL/GenBank/DDBJ whole genome shotgun (WGS) entry which is preliminary data.</text>
</comment>
<sequence length="76" mass="8038">MLGSGLEHCSQGYSTLGPRATLALMLGSGLRHCSQGYATLGLESYPGADARVRRRALQPGLRYPVPGESGERPVIP</sequence>
<organism evidence="1 2">
    <name type="scientific">Pleurodeles waltl</name>
    <name type="common">Iberian ribbed newt</name>
    <dbReference type="NCBI Taxonomy" id="8319"/>
    <lineage>
        <taxon>Eukaryota</taxon>
        <taxon>Metazoa</taxon>
        <taxon>Chordata</taxon>
        <taxon>Craniata</taxon>
        <taxon>Vertebrata</taxon>
        <taxon>Euteleostomi</taxon>
        <taxon>Amphibia</taxon>
        <taxon>Batrachia</taxon>
        <taxon>Caudata</taxon>
        <taxon>Salamandroidea</taxon>
        <taxon>Salamandridae</taxon>
        <taxon>Pleurodelinae</taxon>
        <taxon>Pleurodeles</taxon>
    </lineage>
</organism>
<evidence type="ECO:0000313" key="2">
    <source>
        <dbReference type="Proteomes" id="UP001066276"/>
    </source>
</evidence>
<dbReference type="Proteomes" id="UP001066276">
    <property type="component" value="Chromosome 8"/>
</dbReference>
<proteinExistence type="predicted"/>
<name>A0AAV7NB15_PLEWA</name>
<accession>A0AAV7NB15</accession>
<dbReference type="EMBL" id="JANPWB010000012">
    <property type="protein sequence ID" value="KAJ1112619.1"/>
    <property type="molecule type" value="Genomic_DNA"/>
</dbReference>
<keyword evidence="2" id="KW-1185">Reference proteome</keyword>
<protein>
    <submittedName>
        <fullName evidence="1">Uncharacterized protein</fullName>
    </submittedName>
</protein>
<gene>
    <name evidence="1" type="ORF">NDU88_000880</name>
</gene>
<evidence type="ECO:0000313" key="1">
    <source>
        <dbReference type="EMBL" id="KAJ1112619.1"/>
    </source>
</evidence>